<keyword evidence="7 10" id="KW-0472">Membrane</keyword>
<keyword evidence="11" id="KW-0966">Cell projection</keyword>
<dbReference type="InterPro" id="IPR006303">
    <property type="entry name" value="FliR"/>
</dbReference>
<reference evidence="11" key="2">
    <citation type="submission" date="2021-04" db="EMBL/GenBank/DDBJ databases">
        <authorList>
            <person name="Gilroy R."/>
        </authorList>
    </citation>
    <scope>NUCLEOTIDE SEQUENCE</scope>
    <source>
        <strain evidence="11">Gambia15-2214</strain>
    </source>
</reference>
<dbReference type="EMBL" id="JAHLFV010000107">
    <property type="protein sequence ID" value="MBU3849816.1"/>
    <property type="molecule type" value="Genomic_DNA"/>
</dbReference>
<keyword evidence="6 10" id="KW-1133">Transmembrane helix</keyword>
<comment type="caution">
    <text evidence="11">The sequence shown here is derived from an EMBL/GenBank/DDBJ whole genome shotgun (WGS) entry which is preliminary data.</text>
</comment>
<keyword evidence="11" id="KW-0969">Cilium</keyword>
<evidence type="ECO:0000256" key="3">
    <source>
        <dbReference type="ARBA" id="ARBA00021717"/>
    </source>
</evidence>
<name>A0A9E2L2B3_9SPIR</name>
<keyword evidence="11" id="KW-0282">Flagellum</keyword>
<dbReference type="Proteomes" id="UP000823914">
    <property type="component" value="Unassembled WGS sequence"/>
</dbReference>
<dbReference type="InterPro" id="IPR002010">
    <property type="entry name" value="T3SS_IM_R"/>
</dbReference>
<keyword evidence="5 10" id="KW-0812">Transmembrane</keyword>
<dbReference type="Pfam" id="PF01311">
    <property type="entry name" value="Bac_export_1"/>
    <property type="match status" value="1"/>
</dbReference>
<comment type="function">
    <text evidence="1 10">Role in flagellar biosynthesis.</text>
</comment>
<evidence type="ECO:0000256" key="9">
    <source>
        <dbReference type="NCBIfam" id="TIGR01400"/>
    </source>
</evidence>
<comment type="subcellular location">
    <subcellularLocation>
        <location evidence="10">Cell membrane</location>
        <topology evidence="10">Multi-pass membrane protein</topology>
    </subcellularLocation>
    <subcellularLocation>
        <location evidence="10">Bacterial flagellum basal body</location>
    </subcellularLocation>
</comment>
<feature type="transmembrane region" description="Helical" evidence="10">
    <location>
        <begin position="36"/>
        <end position="55"/>
    </location>
</feature>
<evidence type="ECO:0000256" key="4">
    <source>
        <dbReference type="ARBA" id="ARBA00022475"/>
    </source>
</evidence>
<proteinExistence type="inferred from homology"/>
<evidence type="ECO:0000313" key="12">
    <source>
        <dbReference type="Proteomes" id="UP000823914"/>
    </source>
</evidence>
<evidence type="ECO:0000256" key="8">
    <source>
        <dbReference type="ARBA" id="ARBA00023143"/>
    </source>
</evidence>
<evidence type="ECO:0000256" key="5">
    <source>
        <dbReference type="ARBA" id="ARBA00022692"/>
    </source>
</evidence>
<evidence type="ECO:0000313" key="11">
    <source>
        <dbReference type="EMBL" id="MBU3849816.1"/>
    </source>
</evidence>
<dbReference type="GO" id="GO:0009425">
    <property type="term" value="C:bacterial-type flagellum basal body"/>
    <property type="evidence" value="ECO:0007669"/>
    <property type="project" value="UniProtKB-SubCell"/>
</dbReference>
<keyword evidence="4 10" id="KW-1003">Cell membrane</keyword>
<organism evidence="11 12">
    <name type="scientific">Candidatus Treponema excrementipullorum</name>
    <dbReference type="NCBI Taxonomy" id="2838768"/>
    <lineage>
        <taxon>Bacteria</taxon>
        <taxon>Pseudomonadati</taxon>
        <taxon>Spirochaetota</taxon>
        <taxon>Spirochaetia</taxon>
        <taxon>Spirochaetales</taxon>
        <taxon>Treponemataceae</taxon>
        <taxon>Treponema</taxon>
    </lineage>
</organism>
<dbReference type="GO" id="GO:0044780">
    <property type="term" value="P:bacterial-type flagellum assembly"/>
    <property type="evidence" value="ECO:0007669"/>
    <property type="project" value="UniProtKB-UniRule"/>
</dbReference>
<accession>A0A9E2L2B3</accession>
<evidence type="ECO:0000256" key="2">
    <source>
        <dbReference type="ARBA" id="ARBA00009772"/>
    </source>
</evidence>
<feature type="transmembrane region" description="Helical" evidence="10">
    <location>
        <begin position="75"/>
        <end position="99"/>
    </location>
</feature>
<dbReference type="AlphaFoldDB" id="A0A9E2L2B3"/>
<evidence type="ECO:0000256" key="7">
    <source>
        <dbReference type="ARBA" id="ARBA00023136"/>
    </source>
</evidence>
<dbReference type="PANTHER" id="PTHR30065:SF1">
    <property type="entry name" value="SURFACE PRESENTATION OF ANTIGENS PROTEIN SPAR"/>
    <property type="match status" value="1"/>
</dbReference>
<evidence type="ECO:0000256" key="10">
    <source>
        <dbReference type="RuleBase" id="RU362071"/>
    </source>
</evidence>
<feature type="transmembrane region" description="Helical" evidence="10">
    <location>
        <begin position="12"/>
        <end position="29"/>
    </location>
</feature>
<feature type="transmembrane region" description="Helical" evidence="10">
    <location>
        <begin position="132"/>
        <end position="152"/>
    </location>
</feature>
<dbReference type="GO" id="GO:0006605">
    <property type="term" value="P:protein targeting"/>
    <property type="evidence" value="ECO:0007669"/>
    <property type="project" value="UniProtKB-UniRule"/>
</dbReference>
<dbReference type="PANTHER" id="PTHR30065">
    <property type="entry name" value="FLAGELLAR BIOSYNTHETIC PROTEIN FLIR"/>
    <property type="match status" value="1"/>
</dbReference>
<evidence type="ECO:0000256" key="6">
    <source>
        <dbReference type="ARBA" id="ARBA00022989"/>
    </source>
</evidence>
<keyword evidence="8 10" id="KW-0975">Bacterial flagellum</keyword>
<reference evidence="11" key="1">
    <citation type="journal article" date="2021" name="PeerJ">
        <title>Extensive microbial diversity within the chicken gut microbiome revealed by metagenomics and culture.</title>
        <authorList>
            <person name="Gilroy R."/>
            <person name="Ravi A."/>
            <person name="Getino M."/>
            <person name="Pursley I."/>
            <person name="Horton D.L."/>
            <person name="Alikhan N.F."/>
            <person name="Baker D."/>
            <person name="Gharbi K."/>
            <person name="Hall N."/>
            <person name="Watson M."/>
            <person name="Adriaenssens E.M."/>
            <person name="Foster-Nyarko E."/>
            <person name="Jarju S."/>
            <person name="Secka A."/>
            <person name="Antonio M."/>
            <person name="Oren A."/>
            <person name="Chaudhuri R.R."/>
            <person name="La Ragione R."/>
            <person name="Hildebrand F."/>
            <person name="Pallen M.J."/>
        </authorList>
    </citation>
    <scope>NUCLEOTIDE SEQUENCE</scope>
    <source>
        <strain evidence="11">Gambia15-2214</strain>
    </source>
</reference>
<protein>
    <recommendedName>
        <fullName evidence="3 9">Flagellar biosynthetic protein FliR</fullName>
    </recommendedName>
</protein>
<comment type="similarity">
    <text evidence="2 10">Belongs to the FliR/MopE/SpaR family.</text>
</comment>
<sequence>MLNQILNSAPIYLLIAVRCLAMLMTLPLFSTRSVSFVAKIALTGYMAFIILPTAYPSGGYENLVSIYDTFNLKFILLLVGEGLIGIIIGFYISILFGAFSTAGQFFSFQMGLSAAEAYDSFSQVENPLMGQFLNLIAMMLFLQVQGFQQVFLRGLVNSFQTMNAYSLVVVENHKEFLELLLGGLSKLFFDAMMISLPLTGTFFLVAIAMGLLTKAAPQMNLLSEGIPLTMLLGFLLLSLLLPYMCDLFMNLFDRAFYTFENFLAGFGTVS</sequence>
<dbReference type="GO" id="GO:0005886">
    <property type="term" value="C:plasma membrane"/>
    <property type="evidence" value="ECO:0007669"/>
    <property type="project" value="UniProtKB-SubCell"/>
</dbReference>
<feature type="transmembrane region" description="Helical" evidence="10">
    <location>
        <begin position="225"/>
        <end position="244"/>
    </location>
</feature>
<dbReference type="PRINTS" id="PR00953">
    <property type="entry name" value="TYPE3IMRPROT"/>
</dbReference>
<evidence type="ECO:0000256" key="1">
    <source>
        <dbReference type="ARBA" id="ARBA00002578"/>
    </source>
</evidence>
<gene>
    <name evidence="11" type="primary">fliR</name>
    <name evidence="11" type="ORF">IAA16_04545</name>
</gene>
<feature type="transmembrane region" description="Helical" evidence="10">
    <location>
        <begin position="187"/>
        <end position="213"/>
    </location>
</feature>
<dbReference type="NCBIfam" id="TIGR01400">
    <property type="entry name" value="fliR"/>
    <property type="match status" value="1"/>
</dbReference>